<evidence type="ECO:0000256" key="1">
    <source>
        <dbReference type="SAM" id="Phobius"/>
    </source>
</evidence>
<keyword evidence="1" id="KW-1133">Transmembrane helix</keyword>
<gene>
    <name evidence="2" type="ORF">FHR32_008343</name>
</gene>
<comment type="caution">
    <text evidence="2">The sequence shown here is derived from an EMBL/GenBank/DDBJ whole genome shotgun (WGS) entry which is preliminary data.</text>
</comment>
<dbReference type="RefSeq" id="WP_184759826.1">
    <property type="nucleotide sequence ID" value="NZ_BAABEK010000079.1"/>
</dbReference>
<feature type="transmembrane region" description="Helical" evidence="1">
    <location>
        <begin position="131"/>
        <end position="150"/>
    </location>
</feature>
<accession>A0A7W7S5M2</accession>
<sequence length="165" mass="17534">MLVRLIKGLALLSTGLLAGAFGYGAANVVPTFRAVPLDVRLTFHTEMMKVNEPVMQTAMALAILSSLGLAVVTRATPRLLATGAGVLVLASLLFTLFGNVPIHGQIRQWAVGSAPAGHVEILQRWETFHNIRTATALVAFALLVVLVVFVQRSGPSSHPAGTWSR</sequence>
<proteinExistence type="predicted"/>
<evidence type="ECO:0000313" key="2">
    <source>
        <dbReference type="EMBL" id="MBB4943942.1"/>
    </source>
</evidence>
<keyword evidence="3" id="KW-1185">Reference proteome</keyword>
<name>A0A7W7S5M2_9ACTN</name>
<dbReference type="Pfam" id="PF08592">
    <property type="entry name" value="Anthrone_oxy"/>
    <property type="match status" value="1"/>
</dbReference>
<organism evidence="2 3">
    <name type="scientific">Streptosporangium album</name>
    <dbReference type="NCBI Taxonomy" id="47479"/>
    <lineage>
        <taxon>Bacteria</taxon>
        <taxon>Bacillati</taxon>
        <taxon>Actinomycetota</taxon>
        <taxon>Actinomycetes</taxon>
        <taxon>Streptosporangiales</taxon>
        <taxon>Streptosporangiaceae</taxon>
        <taxon>Streptosporangium</taxon>
    </lineage>
</organism>
<dbReference type="EMBL" id="JACHJU010000006">
    <property type="protein sequence ID" value="MBB4943942.1"/>
    <property type="molecule type" value="Genomic_DNA"/>
</dbReference>
<keyword evidence="1" id="KW-0812">Transmembrane</keyword>
<feature type="transmembrane region" description="Helical" evidence="1">
    <location>
        <begin position="79"/>
        <end position="97"/>
    </location>
</feature>
<protein>
    <submittedName>
        <fullName evidence="2">Putative membrane protein</fullName>
    </submittedName>
</protein>
<reference evidence="2 3" key="1">
    <citation type="submission" date="2020-08" db="EMBL/GenBank/DDBJ databases">
        <title>Sequencing the genomes of 1000 actinobacteria strains.</title>
        <authorList>
            <person name="Klenk H.-P."/>
        </authorList>
    </citation>
    <scope>NUCLEOTIDE SEQUENCE [LARGE SCALE GENOMIC DNA]</scope>
    <source>
        <strain evidence="2 3">DSM 43023</strain>
    </source>
</reference>
<feature type="transmembrane region" description="Helical" evidence="1">
    <location>
        <begin position="54"/>
        <end position="72"/>
    </location>
</feature>
<dbReference type="InterPro" id="IPR013901">
    <property type="entry name" value="Anthrone_oxy"/>
</dbReference>
<dbReference type="Proteomes" id="UP000534286">
    <property type="component" value="Unassembled WGS sequence"/>
</dbReference>
<keyword evidence="1" id="KW-0472">Membrane</keyword>
<evidence type="ECO:0000313" key="3">
    <source>
        <dbReference type="Proteomes" id="UP000534286"/>
    </source>
</evidence>
<dbReference type="AlphaFoldDB" id="A0A7W7S5M2"/>